<accession>A0ACB8WZX4</accession>
<evidence type="ECO:0000313" key="1">
    <source>
        <dbReference type="EMBL" id="KAI3373350.1"/>
    </source>
</evidence>
<protein>
    <submittedName>
        <fullName evidence="1">Uncharacterized protein</fullName>
    </submittedName>
</protein>
<evidence type="ECO:0000313" key="2">
    <source>
        <dbReference type="Proteomes" id="UP000831701"/>
    </source>
</evidence>
<reference evidence="1" key="1">
    <citation type="submission" date="2022-04" db="EMBL/GenBank/DDBJ databases">
        <title>Jade perch genome.</title>
        <authorList>
            <person name="Chao B."/>
        </authorList>
    </citation>
    <scope>NUCLEOTIDE SEQUENCE</scope>
    <source>
        <strain evidence="1">CB-2022</strain>
    </source>
</reference>
<organism evidence="1 2">
    <name type="scientific">Scortum barcoo</name>
    <name type="common">barcoo grunter</name>
    <dbReference type="NCBI Taxonomy" id="214431"/>
    <lineage>
        <taxon>Eukaryota</taxon>
        <taxon>Metazoa</taxon>
        <taxon>Chordata</taxon>
        <taxon>Craniata</taxon>
        <taxon>Vertebrata</taxon>
        <taxon>Euteleostomi</taxon>
        <taxon>Actinopterygii</taxon>
        <taxon>Neopterygii</taxon>
        <taxon>Teleostei</taxon>
        <taxon>Neoteleostei</taxon>
        <taxon>Acanthomorphata</taxon>
        <taxon>Eupercaria</taxon>
        <taxon>Centrarchiformes</taxon>
        <taxon>Terapontoidei</taxon>
        <taxon>Terapontidae</taxon>
        <taxon>Scortum</taxon>
    </lineage>
</organism>
<sequence length="75" mass="8687">MAVHRCFPSNLMEIERCCKEEWAKLPKDRRYIIHEDEAASTFPPRFTAELVLQSRPRFSLKVLRLIGPSNSDPAS</sequence>
<name>A0ACB8WZX4_9TELE</name>
<dbReference type="EMBL" id="CM041534">
    <property type="protein sequence ID" value="KAI3373350.1"/>
    <property type="molecule type" value="Genomic_DNA"/>
</dbReference>
<proteinExistence type="predicted"/>
<keyword evidence="2" id="KW-1185">Reference proteome</keyword>
<gene>
    <name evidence="1" type="ORF">L3Q82_006648</name>
</gene>
<comment type="caution">
    <text evidence="1">The sequence shown here is derived from an EMBL/GenBank/DDBJ whole genome shotgun (WGS) entry which is preliminary data.</text>
</comment>
<dbReference type="Proteomes" id="UP000831701">
    <property type="component" value="Chromosome 4"/>
</dbReference>